<dbReference type="OrthoDB" id="147470at2"/>
<evidence type="ECO:0000313" key="1">
    <source>
        <dbReference type="EMBL" id="APW40207.1"/>
    </source>
</evidence>
<accession>A0A1P8K2J6</accession>
<dbReference type="AlphaFoldDB" id="A0A1P8K2J6"/>
<name>A0A1P8K2J6_9BURK</name>
<evidence type="ECO:0000313" key="2">
    <source>
        <dbReference type="Proteomes" id="UP000186609"/>
    </source>
</evidence>
<dbReference type="EMBL" id="CP019236">
    <property type="protein sequence ID" value="APW40207.1"/>
    <property type="molecule type" value="Genomic_DNA"/>
</dbReference>
<reference evidence="1 2" key="1">
    <citation type="submission" date="2017-01" db="EMBL/GenBank/DDBJ databases">
        <authorList>
            <person name="Mah S.A."/>
            <person name="Swanson W.J."/>
            <person name="Moy G.W."/>
            <person name="Vacquier V.D."/>
        </authorList>
    </citation>
    <scope>NUCLEOTIDE SEQUENCE [LARGE SCALE GENOMIC DNA]</scope>
    <source>
        <strain evidence="1 2">DCY110</strain>
    </source>
</reference>
<dbReference type="STRING" id="1842727.RD110_25900"/>
<sequence>MPPALERLNYFAGQILSVADLQAEQDYFLRKLRRHNRHQHGWGVVSGLAVHIDSGAEVVVAPGFAVDCAGNEIELDTPWRLPIPSVGDLQFVVLRYEETLAAPAPAGLDGVNGDTAFGRIREGLQIEIVTTDPGAGHSGRGTGTPGCGQPHGLCIARLKRSPRGWKLALKGRR</sequence>
<protein>
    <submittedName>
        <fullName evidence="1">Uncharacterized protein</fullName>
    </submittedName>
</protein>
<organism evidence="1 2">
    <name type="scientific">Rhodoferax koreensis</name>
    <dbReference type="NCBI Taxonomy" id="1842727"/>
    <lineage>
        <taxon>Bacteria</taxon>
        <taxon>Pseudomonadati</taxon>
        <taxon>Pseudomonadota</taxon>
        <taxon>Betaproteobacteria</taxon>
        <taxon>Burkholderiales</taxon>
        <taxon>Comamonadaceae</taxon>
        <taxon>Rhodoferax</taxon>
    </lineage>
</organism>
<dbReference type="RefSeq" id="WP_076203692.1">
    <property type="nucleotide sequence ID" value="NZ_CP019236.1"/>
</dbReference>
<dbReference type="Proteomes" id="UP000186609">
    <property type="component" value="Chromosome"/>
</dbReference>
<dbReference type="KEGG" id="rhy:RD110_25900"/>
<keyword evidence="2" id="KW-1185">Reference proteome</keyword>
<proteinExistence type="predicted"/>
<gene>
    <name evidence="1" type="ORF">RD110_25900</name>
</gene>